<dbReference type="InterPro" id="IPR013108">
    <property type="entry name" value="Amidohydro_3"/>
</dbReference>
<dbReference type="SUPFAM" id="SSF51338">
    <property type="entry name" value="Composite domain of metallo-dependent hydrolases"/>
    <property type="match status" value="1"/>
</dbReference>
<feature type="region of interest" description="Disordered" evidence="2">
    <location>
        <begin position="98"/>
        <end position="118"/>
    </location>
</feature>
<dbReference type="GO" id="GO:0035888">
    <property type="term" value="F:isoguanine deaminase activity"/>
    <property type="evidence" value="ECO:0007669"/>
    <property type="project" value="TreeGrafter"/>
</dbReference>
<dbReference type="GO" id="GO:0004131">
    <property type="term" value="F:cytosine deaminase activity"/>
    <property type="evidence" value="ECO:0007669"/>
    <property type="project" value="TreeGrafter"/>
</dbReference>
<evidence type="ECO:0000256" key="2">
    <source>
        <dbReference type="SAM" id="MobiDB-lite"/>
    </source>
</evidence>
<dbReference type="InterPro" id="IPR032466">
    <property type="entry name" value="Metal_Hydrolase"/>
</dbReference>
<dbReference type="EMBL" id="LHPF02000009">
    <property type="protein sequence ID" value="PSC72883.1"/>
    <property type="molecule type" value="Genomic_DNA"/>
</dbReference>
<dbReference type="InterPro" id="IPR011059">
    <property type="entry name" value="Metal-dep_hydrolase_composite"/>
</dbReference>
<organism evidence="4 5">
    <name type="scientific">Micractinium conductrix</name>
    <dbReference type="NCBI Taxonomy" id="554055"/>
    <lineage>
        <taxon>Eukaryota</taxon>
        <taxon>Viridiplantae</taxon>
        <taxon>Chlorophyta</taxon>
        <taxon>core chlorophytes</taxon>
        <taxon>Trebouxiophyceae</taxon>
        <taxon>Chlorellales</taxon>
        <taxon>Chlorellaceae</taxon>
        <taxon>Chlorella clade</taxon>
        <taxon>Micractinium</taxon>
    </lineage>
</organism>
<evidence type="ECO:0000313" key="5">
    <source>
        <dbReference type="Proteomes" id="UP000239649"/>
    </source>
</evidence>
<keyword evidence="5" id="KW-1185">Reference proteome</keyword>
<dbReference type="Gene3D" id="3.80.10.10">
    <property type="entry name" value="Ribonuclease Inhibitor"/>
    <property type="match status" value="1"/>
</dbReference>
<dbReference type="SUPFAM" id="SSF51556">
    <property type="entry name" value="Metallo-dependent hydrolases"/>
    <property type="match status" value="1"/>
</dbReference>
<feature type="domain" description="Amidohydrolase 3" evidence="3">
    <location>
        <begin position="230"/>
        <end position="444"/>
    </location>
</feature>
<comment type="subcellular location">
    <subcellularLocation>
        <location evidence="1">Cytoplasm</location>
        <location evidence="1">Cytoskeleton</location>
        <location evidence="1">Cilium axoneme</location>
    </subcellularLocation>
</comment>
<dbReference type="NCBIfam" id="NF005759">
    <property type="entry name" value="PRK07583.1"/>
    <property type="match status" value="1"/>
</dbReference>
<sequence>MTRPEPPARCCVALPRGGAYVLLHARVPTGCIQGAVPGQVPVCVDNLAELDIEVAQGRVVALHPPGSGRAAARRRSTQVVDLQGKMVLPTFADLHTHIDKGHTTERSRNPNGSLSGADRSTARDAAFWDEADVERRMDFSLRCAYAHGTSALRTHLINMTPKQTRLTWPVFKRLKQKWAGRVELQGVSLVVLSFFRDQAAAAALADCVAAHGGILGAAVCCAEKGGDPSDDWTTCERDRDELLDRIFTLAKERDLDLDFHTDENGNELARGLRYVAQKAIQHGYQGRVVCGHCCSLAFQPPKELAATLRVVEEAGVTVVSLPLVNQWTQDRSHEGGRTPRWRGITLLHELRAAGIPTAISSDNVRDQFYAYGDLDMLEVFTQSCRMAHLDRPYGDWPQAVTSIPADAMHLPEHGRIGPGLPANFVVFRGRRYSELLSRPQFDRVVVRNGVPLEEVSPSYEELDYVPASIKSGEVPVLDGPASPPPDAAALVGQLTALRMLDLSIWRNISPEVLAAISRLPWLTELYLWSEAPLPDPATLTALEGLTRLELKEERSEHGLCVLSAACFPRLAQLAYSAENMMMLDDRRCIFEEFLFEVTWDKHHLRMQRQEGAAAGQPTACVTMQRAALQAGAHTEEEEEEEAAVTALRHLEALAVTDAELPSLPEGPYLTGLTSLDLSGNSLVGALPPALRAATALRSLDLRGNRPEPLRLDSDSVDMLAGLTALTLLCLDKAEPQASAELARRAPQLRIRATEAEEAEGGGGSPS</sequence>
<dbReference type="GO" id="GO:0005930">
    <property type="term" value="C:axoneme"/>
    <property type="evidence" value="ECO:0007669"/>
    <property type="project" value="UniProtKB-SubCell"/>
</dbReference>
<dbReference type="Gene3D" id="3.20.20.140">
    <property type="entry name" value="Metal-dependent hydrolases"/>
    <property type="match status" value="1"/>
</dbReference>
<dbReference type="AlphaFoldDB" id="A0A2P6VFL6"/>
<protein>
    <submittedName>
        <fullName evidence="4">Cytosine deaminase</fullName>
    </submittedName>
</protein>
<dbReference type="InterPro" id="IPR052349">
    <property type="entry name" value="Metallo-hydrolase_Enzymes"/>
</dbReference>
<evidence type="ECO:0000259" key="3">
    <source>
        <dbReference type="Pfam" id="PF07969"/>
    </source>
</evidence>
<accession>A0A2P6VFL6</accession>
<feature type="compositionally biased region" description="Basic and acidic residues" evidence="2">
    <location>
        <begin position="98"/>
        <end position="108"/>
    </location>
</feature>
<evidence type="ECO:0000256" key="1">
    <source>
        <dbReference type="ARBA" id="ARBA00004430"/>
    </source>
</evidence>
<gene>
    <name evidence="4" type="ORF">C2E20_3913</name>
</gene>
<dbReference type="Pfam" id="PF07969">
    <property type="entry name" value="Amidohydro_3"/>
    <property type="match status" value="1"/>
</dbReference>
<dbReference type="Proteomes" id="UP000239649">
    <property type="component" value="Unassembled WGS sequence"/>
</dbReference>
<evidence type="ECO:0000313" key="4">
    <source>
        <dbReference type="EMBL" id="PSC72883.1"/>
    </source>
</evidence>
<dbReference type="SUPFAM" id="SSF52047">
    <property type="entry name" value="RNI-like"/>
    <property type="match status" value="1"/>
</dbReference>
<reference evidence="4 5" key="1">
    <citation type="journal article" date="2018" name="Plant J.">
        <title>Genome sequences of Chlorella sorokiniana UTEX 1602 and Micractinium conductrix SAG 241.80: implications to maltose excretion by a green alga.</title>
        <authorList>
            <person name="Arriola M.B."/>
            <person name="Velmurugan N."/>
            <person name="Zhang Y."/>
            <person name="Plunkett M.H."/>
            <person name="Hondzo H."/>
            <person name="Barney B.M."/>
        </authorList>
    </citation>
    <scope>NUCLEOTIDE SEQUENCE [LARGE SCALE GENOMIC DNA]</scope>
    <source>
        <strain evidence="4 5">SAG 241.80</strain>
    </source>
</reference>
<name>A0A2P6VFL6_9CHLO</name>
<dbReference type="PANTHER" id="PTHR32027">
    <property type="entry name" value="CYTOSINE DEAMINASE"/>
    <property type="match status" value="1"/>
</dbReference>
<proteinExistence type="predicted"/>
<dbReference type="GO" id="GO:0006209">
    <property type="term" value="P:cytosine catabolic process"/>
    <property type="evidence" value="ECO:0007669"/>
    <property type="project" value="TreeGrafter"/>
</dbReference>
<dbReference type="CDD" id="cd01293">
    <property type="entry name" value="Bact_CD"/>
    <property type="match status" value="1"/>
</dbReference>
<dbReference type="Gene3D" id="2.30.40.10">
    <property type="entry name" value="Urease, subunit C, domain 1"/>
    <property type="match status" value="1"/>
</dbReference>
<dbReference type="OrthoDB" id="10266980at2759"/>
<dbReference type="InterPro" id="IPR032675">
    <property type="entry name" value="LRR_dom_sf"/>
</dbReference>
<comment type="caution">
    <text evidence="4">The sequence shown here is derived from an EMBL/GenBank/DDBJ whole genome shotgun (WGS) entry which is preliminary data.</text>
</comment>
<dbReference type="PANTHER" id="PTHR32027:SF0">
    <property type="entry name" value="CYTOSINE DEAMINASE"/>
    <property type="match status" value="1"/>
</dbReference>